<evidence type="ECO:0000313" key="1">
    <source>
        <dbReference type="EMBL" id="MDA0565162.1"/>
    </source>
</evidence>
<reference evidence="1" key="1">
    <citation type="submission" date="2021-10" db="EMBL/GenBank/DDBJ databases">
        <title>Streptomonospora sp. nov., isolated from mangrove soil.</title>
        <authorList>
            <person name="Chen X."/>
            <person name="Ge X."/>
            <person name="Liu W."/>
        </authorList>
    </citation>
    <scope>NUCLEOTIDE SEQUENCE</scope>
    <source>
        <strain evidence="1">S1-112</strain>
    </source>
</reference>
<protein>
    <submittedName>
        <fullName evidence="1">Uncharacterized protein</fullName>
    </submittedName>
</protein>
<accession>A0A9X3NK12</accession>
<evidence type="ECO:0000313" key="2">
    <source>
        <dbReference type="Proteomes" id="UP001140076"/>
    </source>
</evidence>
<proteinExistence type="predicted"/>
<dbReference type="EMBL" id="JAJAQC010000018">
    <property type="protein sequence ID" value="MDA0565162.1"/>
    <property type="molecule type" value="Genomic_DNA"/>
</dbReference>
<name>A0A9X3NK12_9ACTN</name>
<dbReference type="AlphaFoldDB" id="A0A9X3NK12"/>
<keyword evidence="2" id="KW-1185">Reference proteome</keyword>
<gene>
    <name evidence="1" type="ORF">LG943_12670</name>
</gene>
<sequence length="115" mass="12579">MNRYSVTVDARTPRTHDRLTDTTSPYVAHLMALALHATAVAIPLTDPVRITRWEIAPHARGLVITVECAAARADAARAELSRVIDQARHHGTGGWAAFTAWFFTVTEVRAHPANA</sequence>
<organism evidence="1 2">
    <name type="scientific">Streptomonospora mangrovi</name>
    <dbReference type="NCBI Taxonomy" id="2883123"/>
    <lineage>
        <taxon>Bacteria</taxon>
        <taxon>Bacillati</taxon>
        <taxon>Actinomycetota</taxon>
        <taxon>Actinomycetes</taxon>
        <taxon>Streptosporangiales</taxon>
        <taxon>Nocardiopsidaceae</taxon>
        <taxon>Streptomonospora</taxon>
    </lineage>
</organism>
<comment type="caution">
    <text evidence="1">The sequence shown here is derived from an EMBL/GenBank/DDBJ whole genome shotgun (WGS) entry which is preliminary data.</text>
</comment>
<dbReference type="RefSeq" id="WP_270072441.1">
    <property type="nucleotide sequence ID" value="NZ_JAJAQC010000018.1"/>
</dbReference>
<dbReference type="Proteomes" id="UP001140076">
    <property type="component" value="Unassembled WGS sequence"/>
</dbReference>